<dbReference type="InterPro" id="IPR052381">
    <property type="entry name" value="AAA_domain_protein"/>
</dbReference>
<keyword evidence="7" id="KW-1185">Reference proteome</keyword>
<dbReference type="InterPro" id="IPR003593">
    <property type="entry name" value="AAA+_ATPase"/>
</dbReference>
<feature type="domain" description="AAA+ ATPase" evidence="5">
    <location>
        <begin position="258"/>
        <end position="395"/>
    </location>
</feature>
<dbReference type="Gene3D" id="3.40.50.300">
    <property type="entry name" value="P-loop containing nucleotide triphosphate hydrolases"/>
    <property type="match status" value="1"/>
</dbReference>
<evidence type="ECO:0000313" key="6">
    <source>
        <dbReference type="EMBL" id="MZP29978.1"/>
    </source>
</evidence>
<keyword evidence="1" id="KW-0547">Nucleotide-binding</keyword>
<dbReference type="SUPFAM" id="SSF52540">
    <property type="entry name" value="P-loop containing nucleoside triphosphate hydrolases"/>
    <property type="match status" value="1"/>
</dbReference>
<dbReference type="GO" id="GO:0005524">
    <property type="term" value="F:ATP binding"/>
    <property type="evidence" value="ECO:0007669"/>
    <property type="project" value="UniProtKB-KW"/>
</dbReference>
<dbReference type="OrthoDB" id="9806903at2"/>
<dbReference type="Gene3D" id="1.10.8.60">
    <property type="match status" value="1"/>
</dbReference>
<keyword evidence="2" id="KW-0067">ATP-binding</keyword>
<dbReference type="CDD" id="cd19507">
    <property type="entry name" value="RecA-like_Ycf46-like"/>
    <property type="match status" value="1"/>
</dbReference>
<accession>A0A845L8D0</accession>
<evidence type="ECO:0000313" key="7">
    <source>
        <dbReference type="Proteomes" id="UP000463470"/>
    </source>
</evidence>
<organism evidence="6 7">
    <name type="scientific">Heliomicrobium undosum</name>
    <dbReference type="NCBI Taxonomy" id="121734"/>
    <lineage>
        <taxon>Bacteria</taxon>
        <taxon>Bacillati</taxon>
        <taxon>Bacillota</taxon>
        <taxon>Clostridia</taxon>
        <taxon>Eubacteriales</taxon>
        <taxon>Heliobacteriaceae</taxon>
        <taxon>Heliomicrobium</taxon>
    </lineage>
</organism>
<evidence type="ECO:0000256" key="2">
    <source>
        <dbReference type="ARBA" id="ARBA00022840"/>
    </source>
</evidence>
<dbReference type="Pfam" id="PF17862">
    <property type="entry name" value="AAA_lid_3"/>
    <property type="match status" value="1"/>
</dbReference>
<dbReference type="InterPro" id="IPR003959">
    <property type="entry name" value="ATPase_AAA_core"/>
</dbReference>
<dbReference type="RefSeq" id="WP_161258366.1">
    <property type="nucleotide sequence ID" value="NZ_WXEY01000008.1"/>
</dbReference>
<dbReference type="EMBL" id="WXEY01000008">
    <property type="protein sequence ID" value="MZP29978.1"/>
    <property type="molecule type" value="Genomic_DNA"/>
</dbReference>
<dbReference type="GO" id="GO:0016887">
    <property type="term" value="F:ATP hydrolysis activity"/>
    <property type="evidence" value="ECO:0007669"/>
    <property type="project" value="InterPro"/>
</dbReference>
<reference evidence="6 7" key="1">
    <citation type="submission" date="2020-01" db="EMBL/GenBank/DDBJ databases">
        <title>Whole-genome sequence of Heliobacterium undosum DSM 13378.</title>
        <authorList>
            <person name="Kyndt J.A."/>
            <person name="Meyer T.E."/>
        </authorList>
    </citation>
    <scope>NUCLEOTIDE SEQUENCE [LARGE SCALE GENOMIC DNA]</scope>
    <source>
        <strain evidence="6 7">DSM 13378</strain>
    </source>
</reference>
<evidence type="ECO:0000256" key="3">
    <source>
        <dbReference type="ARBA" id="ARBA00038088"/>
    </source>
</evidence>
<evidence type="ECO:0000256" key="4">
    <source>
        <dbReference type="ARBA" id="ARBA00040480"/>
    </source>
</evidence>
<comment type="similarity">
    <text evidence="3">Belongs to the AAA ATPase family. Highly divergent.</text>
</comment>
<dbReference type="Pfam" id="PF00004">
    <property type="entry name" value="AAA"/>
    <property type="match status" value="1"/>
</dbReference>
<dbReference type="InterPro" id="IPR027417">
    <property type="entry name" value="P-loop_NTPase"/>
</dbReference>
<name>A0A845L8D0_9FIRM</name>
<dbReference type="AlphaFoldDB" id="A0A845L8D0"/>
<dbReference type="PANTHER" id="PTHR42960">
    <property type="entry name" value="YCF46 PROTEIN"/>
    <property type="match status" value="1"/>
</dbReference>
<sequence>MLENYIKSGYPAVAVLSPEENRVVAECRRIAERYGMHLAQWSSSKHLQMLHVNKKALAGLGGMFDFKIKAPDPVEALKKAAQLPTNTIYCLLDYHPYWRSPDVWRTAKDTFQEMKRRGIVFVFISAQMDIPVELAREIVMTTIPFPRREELEAVIHHVAQAAGVAPPENITAVADAALGLTISEAENAFALSLVTSGNFDPPVIMKEKEQIILKSGVLEIIGHDLDMSAVGGLSQLKQWLRTRVSAFSPEAQAYGLPFPRGVLLVGVPGCGKSLSAKALASEWQKPLLRLDAGRLFSSFVGETEANTRRALAVAEAVSPVVLWIDEIEKGLAGVQSSNRTDSGVTARVFGHFLTWMQEKTSPVFVVATANDISQLPPEFLRKGRFDEIFFVDLPDEQERRQVIAAQLRRRKRDPEQFAVDELAKATEGFSGAEIEEAVVLGMFHAWSDNRREVTAADILEAARTIIPMSESEMTRERIIALREWGRQAARLANGAGA</sequence>
<evidence type="ECO:0000256" key="1">
    <source>
        <dbReference type="ARBA" id="ARBA00022741"/>
    </source>
</evidence>
<proteinExistence type="inferred from homology"/>
<dbReference type="Proteomes" id="UP000463470">
    <property type="component" value="Unassembled WGS sequence"/>
</dbReference>
<dbReference type="SMART" id="SM00382">
    <property type="entry name" value="AAA"/>
    <property type="match status" value="1"/>
</dbReference>
<dbReference type="InterPro" id="IPR041569">
    <property type="entry name" value="AAA_lid_3"/>
</dbReference>
<comment type="caution">
    <text evidence="6">The sequence shown here is derived from an EMBL/GenBank/DDBJ whole genome shotgun (WGS) entry which is preliminary data.</text>
</comment>
<gene>
    <name evidence="6" type="ORF">GTO91_09705</name>
</gene>
<evidence type="ECO:0000259" key="5">
    <source>
        <dbReference type="SMART" id="SM00382"/>
    </source>
</evidence>
<dbReference type="PANTHER" id="PTHR42960:SF1">
    <property type="entry name" value="YCF46 PROTEIN"/>
    <property type="match status" value="1"/>
</dbReference>
<protein>
    <recommendedName>
        <fullName evidence="4">Uncharacterized AAA domain-containing protein ycf46</fullName>
    </recommendedName>
</protein>